<proteinExistence type="predicted"/>
<dbReference type="AlphaFoldDB" id="G0N7X5"/>
<reference evidence="6" key="1">
    <citation type="submission" date="2011-07" db="EMBL/GenBank/DDBJ databases">
        <authorList>
            <consortium name="Caenorhabditis brenneri Sequencing and Analysis Consortium"/>
            <person name="Wilson R.K."/>
        </authorList>
    </citation>
    <scope>NUCLEOTIDE SEQUENCE [LARGE SCALE GENOMIC DNA]</scope>
    <source>
        <strain evidence="6">PB2801</strain>
    </source>
</reference>
<keyword evidence="2" id="KW-0238">DNA-binding</keyword>
<dbReference type="InterPro" id="IPR009057">
    <property type="entry name" value="Homeodomain-like_sf"/>
</dbReference>
<dbReference type="FunCoup" id="G0N7X5">
    <property type="interactions" value="1714"/>
</dbReference>
<protein>
    <recommendedName>
        <fullName evidence="4">HTH CENPB-type domain-containing protein</fullName>
    </recommendedName>
</protein>
<dbReference type="GO" id="GO:0005634">
    <property type="term" value="C:nucleus"/>
    <property type="evidence" value="ECO:0007669"/>
    <property type="project" value="UniProtKB-SubCell"/>
</dbReference>
<evidence type="ECO:0000313" key="5">
    <source>
        <dbReference type="EMBL" id="EGT55129.1"/>
    </source>
</evidence>
<sequence>MSRRKSTRIVIPTVPFTIENSPPQKRAKKNLLELVTEGTQTVQAEVADITSKDDSVWDELTDEGKEVARFLLNYNGIPGAASPQEDQELVLPEISQSPPVTSPPSIEDLQKEHPEMSIQQLLVKKHGSYKPRPSATSQRAQEMISKNLMDVPDQVYGLPTIPKSIVMGSVKEPLQDLPMADLWKKKSPKYSEKKFESVKPITQTVANALDLISANSEEPISSEVLEGLNDTALRMLVQLPERAPRPDRNVYFINHLPWPVIWKKAPKFIEDNIYIYIEGCKYAQIALIIKAGVFQVPVSQPVPFEFEGKRIEVTLDEMLAANGISFYEKKNLHFISLQGALQKAGVYIRTDYAERLESWQDARRSGAKVSEEKIELTASTLPLVSLHPDVYMSFFGTPRQGAIIHDTTQAREPSPGQNSSNTNYSEELPVPVRANIVKHYDNNLPVYLIAEKSNCTISSVLETISTRRFFRIIRKHLKMMKQKSKIRRTHYVELNKCVWKHFKECQGAGVVINGKHLKDQAMKYARQMGLETFRGSEGWLDAFKRRHRIDLKTMTGYPVCYENDMFDEVERECRDLDMEAQLHQQTNHHQPQSVFGNTVGEEFVNTFFGNSNFFNNHQPQMLIPPPPQPEPSSHLESMLNVMVSTAAAAPLFMDSSRAMGNNNNTDARPSTSSADRGNNPQNGAAAQNGPGNEALLKSCQIKVQDKDVSHALNTIRSFILTNNIDAMNLFVQLQEKLAAAVVDGEVTSTSST</sequence>
<dbReference type="STRING" id="135651.G0N7X5"/>
<dbReference type="GO" id="GO:0003677">
    <property type="term" value="F:DNA binding"/>
    <property type="evidence" value="ECO:0007669"/>
    <property type="project" value="UniProtKB-KW"/>
</dbReference>
<evidence type="ECO:0000313" key="6">
    <source>
        <dbReference type="Proteomes" id="UP000008068"/>
    </source>
</evidence>
<comment type="subcellular location">
    <subcellularLocation>
        <location evidence="1">Nucleus</location>
    </subcellularLocation>
</comment>
<feature type="region of interest" description="Disordered" evidence="3">
    <location>
        <begin position="655"/>
        <end position="691"/>
    </location>
</feature>
<dbReference type="SMART" id="SM00674">
    <property type="entry name" value="CENPB"/>
    <property type="match status" value="1"/>
</dbReference>
<evidence type="ECO:0000256" key="3">
    <source>
        <dbReference type="SAM" id="MobiDB-lite"/>
    </source>
</evidence>
<feature type="domain" description="HTH CENPB-type" evidence="4">
    <location>
        <begin position="482"/>
        <end position="553"/>
    </location>
</feature>
<keyword evidence="6" id="KW-1185">Reference proteome</keyword>
<dbReference type="OrthoDB" id="5875523at2759"/>
<feature type="compositionally biased region" description="Polar residues" evidence="3">
    <location>
        <begin position="658"/>
        <end position="676"/>
    </location>
</feature>
<dbReference type="Gene3D" id="1.10.10.60">
    <property type="entry name" value="Homeodomain-like"/>
    <property type="match status" value="1"/>
</dbReference>
<dbReference type="Proteomes" id="UP000008068">
    <property type="component" value="Unassembled WGS sequence"/>
</dbReference>
<accession>G0N7X5</accession>
<dbReference type="InterPro" id="IPR006600">
    <property type="entry name" value="HTH_CenpB_DNA-bd_dom"/>
</dbReference>
<name>G0N7X5_CAEBE</name>
<feature type="compositionally biased region" description="Low complexity" evidence="3">
    <location>
        <begin position="677"/>
        <end position="691"/>
    </location>
</feature>
<evidence type="ECO:0000256" key="1">
    <source>
        <dbReference type="ARBA" id="ARBA00004123"/>
    </source>
</evidence>
<dbReference type="PROSITE" id="PS51253">
    <property type="entry name" value="HTH_CENPB"/>
    <property type="match status" value="1"/>
</dbReference>
<organism evidence="6">
    <name type="scientific">Caenorhabditis brenneri</name>
    <name type="common">Nematode worm</name>
    <dbReference type="NCBI Taxonomy" id="135651"/>
    <lineage>
        <taxon>Eukaryota</taxon>
        <taxon>Metazoa</taxon>
        <taxon>Ecdysozoa</taxon>
        <taxon>Nematoda</taxon>
        <taxon>Chromadorea</taxon>
        <taxon>Rhabditida</taxon>
        <taxon>Rhabditina</taxon>
        <taxon>Rhabditomorpha</taxon>
        <taxon>Rhabditoidea</taxon>
        <taxon>Rhabditidae</taxon>
        <taxon>Peloderinae</taxon>
        <taxon>Caenorhabditis</taxon>
    </lineage>
</organism>
<dbReference type="EMBL" id="GL379849">
    <property type="protein sequence ID" value="EGT55129.1"/>
    <property type="molecule type" value="Genomic_DNA"/>
</dbReference>
<evidence type="ECO:0000259" key="4">
    <source>
        <dbReference type="PROSITE" id="PS51253"/>
    </source>
</evidence>
<dbReference type="InParanoid" id="G0N7X5"/>
<dbReference type="Pfam" id="PF03221">
    <property type="entry name" value="HTH_Tnp_Tc5"/>
    <property type="match status" value="1"/>
</dbReference>
<dbReference type="SUPFAM" id="SSF46689">
    <property type="entry name" value="Homeodomain-like"/>
    <property type="match status" value="1"/>
</dbReference>
<dbReference type="eggNOG" id="ENOG502SF3J">
    <property type="taxonomic scope" value="Eukaryota"/>
</dbReference>
<dbReference type="HOGENOM" id="CLU_368512_0_0_1"/>
<gene>
    <name evidence="5" type="ORF">CAEBREN_19336</name>
</gene>
<evidence type="ECO:0000256" key="2">
    <source>
        <dbReference type="ARBA" id="ARBA00023125"/>
    </source>
</evidence>